<dbReference type="RefSeq" id="WP_164316623.1">
    <property type="nucleotide sequence ID" value="NZ_JAAGLU010000018.1"/>
</dbReference>
<dbReference type="Pfam" id="PF13795">
    <property type="entry name" value="HupE_UreJ_2"/>
    <property type="match status" value="1"/>
</dbReference>
<gene>
    <name evidence="1" type="ORF">G3I71_22425</name>
</gene>
<sequence>MFRPGATHILECTDHLLFLHILLISTPLRAVEKRRGGLTDVRTTLGRISRTTLVFTVGHSMALALSDFGHFDIPAQPVEVFMDLRILVGDAHAIRPLFPGREAAVGGLFGLGHGMAFSLSLAEMNLSATRLALSLGGFNPGIERMQLLLVLPTLPTLICVTRLHGHAAARTACAEPTAVAALGRLHQAVQNERQACLGRRVVIDRWPAGR</sequence>
<comment type="caution">
    <text evidence="1">The sequence shown here is derived from an EMBL/GenBank/DDBJ whole genome shotgun (WGS) entry which is preliminary data.</text>
</comment>
<dbReference type="EMBL" id="JAAGLU010000018">
    <property type="protein sequence ID" value="NEC88506.1"/>
    <property type="molecule type" value="Genomic_DNA"/>
</dbReference>
<protein>
    <submittedName>
        <fullName evidence="1">HupE/UreJ family protein</fullName>
    </submittedName>
</protein>
<organism evidence="1">
    <name type="scientific">Streptomyces sp. SID12501</name>
    <dbReference type="NCBI Taxonomy" id="2706042"/>
    <lineage>
        <taxon>Bacteria</taxon>
        <taxon>Bacillati</taxon>
        <taxon>Actinomycetota</taxon>
        <taxon>Actinomycetes</taxon>
        <taxon>Kitasatosporales</taxon>
        <taxon>Streptomycetaceae</taxon>
        <taxon>Streptomyces</taxon>
    </lineage>
</organism>
<dbReference type="AlphaFoldDB" id="A0A6B3BW82"/>
<evidence type="ECO:0000313" key="1">
    <source>
        <dbReference type="EMBL" id="NEC88506.1"/>
    </source>
</evidence>
<name>A0A6B3BW82_9ACTN</name>
<dbReference type="InterPro" id="IPR032809">
    <property type="entry name" value="Put_HupE_UreJ"/>
</dbReference>
<accession>A0A6B3BW82</accession>
<proteinExistence type="predicted"/>
<reference evidence="1" key="1">
    <citation type="submission" date="2020-01" db="EMBL/GenBank/DDBJ databases">
        <title>Insect and environment-associated Actinomycetes.</title>
        <authorList>
            <person name="Currrie C."/>
            <person name="Chevrette M."/>
            <person name="Carlson C."/>
            <person name="Stubbendieck R."/>
            <person name="Wendt-Pienkowski E."/>
        </authorList>
    </citation>
    <scope>NUCLEOTIDE SEQUENCE</scope>
    <source>
        <strain evidence="1">SID12501</strain>
    </source>
</reference>